<dbReference type="InterPro" id="IPR036864">
    <property type="entry name" value="Zn2-C6_fun-type_DNA-bd_sf"/>
</dbReference>
<feature type="domain" description="Zn(2)-C6 fungal-type" evidence="7">
    <location>
        <begin position="18"/>
        <end position="48"/>
    </location>
</feature>
<keyword evidence="3" id="KW-0238">DNA-binding</keyword>
<dbReference type="PANTHER" id="PTHR31668">
    <property type="entry name" value="GLUCOSE TRANSPORT TRANSCRIPTION REGULATOR RGT1-RELATED-RELATED"/>
    <property type="match status" value="1"/>
</dbReference>
<evidence type="ECO:0000256" key="4">
    <source>
        <dbReference type="ARBA" id="ARBA00023163"/>
    </source>
</evidence>
<dbReference type="PROSITE" id="PS50048">
    <property type="entry name" value="ZN2_CY6_FUNGAL_2"/>
    <property type="match status" value="1"/>
</dbReference>
<name>A0AA38S1V0_9PEZI</name>
<keyword evidence="5" id="KW-0539">Nucleus</keyword>
<keyword evidence="2" id="KW-0805">Transcription regulation</keyword>
<protein>
    <submittedName>
        <fullName evidence="8">Lactose regulatory protein LAC9</fullName>
    </submittedName>
</protein>
<dbReference type="Proteomes" id="UP001174691">
    <property type="component" value="Unassembled WGS sequence"/>
</dbReference>
<keyword evidence="9" id="KW-1185">Reference proteome</keyword>
<proteinExistence type="predicted"/>
<feature type="region of interest" description="Disordered" evidence="6">
    <location>
        <begin position="50"/>
        <end position="70"/>
    </location>
</feature>
<dbReference type="PANTHER" id="PTHR31668:SF26">
    <property type="entry name" value="GLUCOSE TRANSPORT TRANSCRIPTION REGULATOR RGT1-RELATED"/>
    <property type="match status" value="1"/>
</dbReference>
<dbReference type="Gene3D" id="4.10.240.10">
    <property type="entry name" value="Zn(2)-C6 fungal-type DNA-binding domain"/>
    <property type="match status" value="1"/>
</dbReference>
<evidence type="ECO:0000256" key="2">
    <source>
        <dbReference type="ARBA" id="ARBA00023015"/>
    </source>
</evidence>
<keyword evidence="4" id="KW-0804">Transcription</keyword>
<dbReference type="AlphaFoldDB" id="A0AA38S1V0"/>
<dbReference type="InterPro" id="IPR001138">
    <property type="entry name" value="Zn2Cys6_DnaBD"/>
</dbReference>
<dbReference type="GO" id="GO:0000981">
    <property type="term" value="F:DNA-binding transcription factor activity, RNA polymerase II-specific"/>
    <property type="evidence" value="ECO:0007669"/>
    <property type="project" value="InterPro"/>
</dbReference>
<dbReference type="SUPFAM" id="SSF57701">
    <property type="entry name" value="Zn2/Cys6 DNA-binding domain"/>
    <property type="match status" value="1"/>
</dbReference>
<evidence type="ECO:0000259" key="7">
    <source>
        <dbReference type="PROSITE" id="PS50048"/>
    </source>
</evidence>
<keyword evidence="1" id="KW-0479">Metal-binding</keyword>
<accession>A0AA38S1V0</accession>
<organism evidence="8 9">
    <name type="scientific">Coniochaeta hoffmannii</name>
    <dbReference type="NCBI Taxonomy" id="91930"/>
    <lineage>
        <taxon>Eukaryota</taxon>
        <taxon>Fungi</taxon>
        <taxon>Dikarya</taxon>
        <taxon>Ascomycota</taxon>
        <taxon>Pezizomycotina</taxon>
        <taxon>Sordariomycetes</taxon>
        <taxon>Sordariomycetidae</taxon>
        <taxon>Coniochaetales</taxon>
        <taxon>Coniochaetaceae</taxon>
        <taxon>Coniochaeta</taxon>
    </lineage>
</organism>
<evidence type="ECO:0000313" key="9">
    <source>
        <dbReference type="Proteomes" id="UP001174691"/>
    </source>
</evidence>
<evidence type="ECO:0000256" key="3">
    <source>
        <dbReference type="ARBA" id="ARBA00023125"/>
    </source>
</evidence>
<gene>
    <name evidence="8" type="ORF">NKR19_g896</name>
</gene>
<dbReference type="GO" id="GO:0003677">
    <property type="term" value="F:DNA binding"/>
    <property type="evidence" value="ECO:0007669"/>
    <property type="project" value="UniProtKB-KW"/>
</dbReference>
<evidence type="ECO:0000256" key="6">
    <source>
        <dbReference type="SAM" id="MobiDB-lite"/>
    </source>
</evidence>
<evidence type="ECO:0000256" key="1">
    <source>
        <dbReference type="ARBA" id="ARBA00022723"/>
    </source>
</evidence>
<evidence type="ECO:0000313" key="8">
    <source>
        <dbReference type="EMBL" id="KAJ9164903.1"/>
    </source>
</evidence>
<dbReference type="PROSITE" id="PS00463">
    <property type="entry name" value="ZN2_CY6_FUNGAL_1"/>
    <property type="match status" value="1"/>
</dbReference>
<dbReference type="EMBL" id="JANBVN010000008">
    <property type="protein sequence ID" value="KAJ9164903.1"/>
    <property type="molecule type" value="Genomic_DNA"/>
</dbReference>
<reference evidence="8" key="1">
    <citation type="submission" date="2022-07" db="EMBL/GenBank/DDBJ databases">
        <title>Fungi with potential for degradation of polypropylene.</title>
        <authorList>
            <person name="Gostincar C."/>
        </authorList>
    </citation>
    <scope>NUCLEOTIDE SEQUENCE</scope>
    <source>
        <strain evidence="8">EXF-13287</strain>
    </source>
</reference>
<comment type="caution">
    <text evidence="8">The sequence shown here is derived from an EMBL/GenBank/DDBJ whole genome shotgun (WGS) entry which is preliminary data.</text>
</comment>
<dbReference type="Pfam" id="PF00172">
    <property type="entry name" value="Zn_clus"/>
    <property type="match status" value="1"/>
</dbReference>
<dbReference type="CDD" id="cd00067">
    <property type="entry name" value="GAL4"/>
    <property type="match status" value="1"/>
</dbReference>
<dbReference type="SMART" id="SM00066">
    <property type="entry name" value="GAL4"/>
    <property type="match status" value="1"/>
</dbReference>
<sequence>MSHPAPGRLEGDAPKRRACDECRSRKLACTKEIDGCSRCKRDGVACHYSQQKPMGRPRKTRRPQEADVRVKDVPESLPQSLPVIMPASDSAMDLDLDFALFDMNDSSILELLGSSQHAPQPKPALQQSRSPGIMHMMGAQHPAQEIDFTHLQRHHPQPLSEEFSLEQAAGILSADVPDTLPALSPEQASDPQPHICSCLASLYLALDSLQHPSKSALSAIKTARSASKTAYDTITCPVCSIPPLDPTDTNPPIQSLQNMMMLGALLPSISNAYKTIVQQVDDEAAAATASGTRLTFDLSSYGGLWGGLAAPDSLCGTADNVDGRELEPETWRLAVRALLKVDVYGLSDCTPGMERLGRELWQPGLKDIIQMMEERSRSRHEEVDRLVREGTLKMDGRCDYVPLDNDRGDKPTCLRIIEVARRSVMSLDIP</sequence>
<evidence type="ECO:0000256" key="5">
    <source>
        <dbReference type="ARBA" id="ARBA00023242"/>
    </source>
</evidence>
<dbReference type="InterPro" id="IPR050797">
    <property type="entry name" value="Carb_Metab_Trans_Reg"/>
</dbReference>
<dbReference type="GO" id="GO:0008270">
    <property type="term" value="F:zinc ion binding"/>
    <property type="evidence" value="ECO:0007669"/>
    <property type="project" value="InterPro"/>
</dbReference>